<protein>
    <submittedName>
        <fullName evidence="1">Uncharacterized protein</fullName>
    </submittedName>
</protein>
<reference evidence="1 2" key="1">
    <citation type="submission" date="2016-10" db="EMBL/GenBank/DDBJ databases">
        <authorList>
            <person name="de Groot N.N."/>
        </authorList>
    </citation>
    <scope>NUCLEOTIDE SEQUENCE [LARGE SCALE GENOMIC DNA]</scope>
    <source>
        <strain evidence="1 2">DSM 26130</strain>
    </source>
</reference>
<evidence type="ECO:0000313" key="2">
    <source>
        <dbReference type="Proteomes" id="UP000198598"/>
    </source>
</evidence>
<organism evidence="1 2">
    <name type="scientific">Spirosoma endophyticum</name>
    <dbReference type="NCBI Taxonomy" id="662367"/>
    <lineage>
        <taxon>Bacteria</taxon>
        <taxon>Pseudomonadati</taxon>
        <taxon>Bacteroidota</taxon>
        <taxon>Cytophagia</taxon>
        <taxon>Cytophagales</taxon>
        <taxon>Cytophagaceae</taxon>
        <taxon>Spirosoma</taxon>
    </lineage>
</organism>
<accession>A0A1I1LZC3</accession>
<proteinExistence type="predicted"/>
<keyword evidence="2" id="KW-1185">Reference proteome</keyword>
<dbReference type="EMBL" id="FOLQ01000002">
    <property type="protein sequence ID" value="SFC75683.1"/>
    <property type="molecule type" value="Genomic_DNA"/>
</dbReference>
<dbReference type="OrthoDB" id="1495972at2"/>
<evidence type="ECO:0000313" key="1">
    <source>
        <dbReference type="EMBL" id="SFC75683.1"/>
    </source>
</evidence>
<name>A0A1I1LZC3_9BACT</name>
<gene>
    <name evidence="1" type="ORF">SAMN05216167_102326</name>
</gene>
<dbReference type="AlphaFoldDB" id="A0A1I1LZC3"/>
<sequence>MIQKAIIRFSKCIQDSQELGSNADRMVSRVFFSLQIGSLVHDDLWANIHQAAGDEHENDRVKIDRPDGYQGLMNFEAYYDAAERYYRKCVELGFEMAGFVPGTLGLRVRQYNNTHEQEYQVGFDVDENRRKW</sequence>
<dbReference type="Proteomes" id="UP000198598">
    <property type="component" value="Unassembled WGS sequence"/>
</dbReference>
<dbReference type="RefSeq" id="WP_093824239.1">
    <property type="nucleotide sequence ID" value="NZ_FOLQ01000002.1"/>
</dbReference>